<proteinExistence type="predicted"/>
<feature type="repeat" description="Pumilio" evidence="3">
    <location>
        <begin position="194"/>
        <end position="230"/>
    </location>
</feature>
<feature type="repeat" description="Pumilio" evidence="3">
    <location>
        <begin position="231"/>
        <end position="266"/>
    </location>
</feature>
<evidence type="ECO:0000313" key="6">
    <source>
        <dbReference type="Proteomes" id="UP000799302"/>
    </source>
</evidence>
<protein>
    <submittedName>
        <fullName evidence="5">ARM repeat-containing protein</fullName>
    </submittedName>
</protein>
<dbReference type="GO" id="GO:0000288">
    <property type="term" value="P:nuclear-transcribed mRNA catabolic process, deadenylation-dependent decay"/>
    <property type="evidence" value="ECO:0007669"/>
    <property type="project" value="TreeGrafter"/>
</dbReference>
<dbReference type="InterPro" id="IPR033133">
    <property type="entry name" value="PUM-HD"/>
</dbReference>
<dbReference type="OrthoDB" id="668540at2759"/>
<evidence type="ECO:0000256" key="3">
    <source>
        <dbReference type="PROSITE-ProRule" id="PRU00317"/>
    </source>
</evidence>
<dbReference type="InterPro" id="IPR033712">
    <property type="entry name" value="Pumilio_RNA-bd"/>
</dbReference>
<dbReference type="AlphaFoldDB" id="A0A6A6ULE7"/>
<feature type="repeat" description="Pumilio" evidence="3">
    <location>
        <begin position="79"/>
        <end position="114"/>
    </location>
</feature>
<dbReference type="PANTHER" id="PTHR12537">
    <property type="entry name" value="RNA BINDING PROTEIN PUMILIO-RELATED"/>
    <property type="match status" value="1"/>
</dbReference>
<dbReference type="SMART" id="SM00025">
    <property type="entry name" value="Pumilio"/>
    <property type="match status" value="7"/>
</dbReference>
<comment type="function">
    <text evidence="2">RNA-binding nucleolar protein required for pre-rRNA processing. Involved in production of 18S rRNA and assembly of small ribosomal subunit.</text>
</comment>
<dbReference type="SUPFAM" id="SSF48371">
    <property type="entry name" value="ARM repeat"/>
    <property type="match status" value="1"/>
</dbReference>
<name>A0A6A6ULE7_9PEZI</name>
<reference evidence="5" key="1">
    <citation type="journal article" date="2020" name="Stud. Mycol.">
        <title>101 Dothideomycetes genomes: a test case for predicting lifestyles and emergence of pathogens.</title>
        <authorList>
            <person name="Haridas S."/>
            <person name="Albert R."/>
            <person name="Binder M."/>
            <person name="Bloem J."/>
            <person name="Labutti K."/>
            <person name="Salamov A."/>
            <person name="Andreopoulos B."/>
            <person name="Baker S."/>
            <person name="Barry K."/>
            <person name="Bills G."/>
            <person name="Bluhm B."/>
            <person name="Cannon C."/>
            <person name="Castanera R."/>
            <person name="Culley D."/>
            <person name="Daum C."/>
            <person name="Ezra D."/>
            <person name="Gonzalez J."/>
            <person name="Henrissat B."/>
            <person name="Kuo A."/>
            <person name="Liang C."/>
            <person name="Lipzen A."/>
            <person name="Lutzoni F."/>
            <person name="Magnuson J."/>
            <person name="Mondo S."/>
            <person name="Nolan M."/>
            <person name="Ohm R."/>
            <person name="Pangilinan J."/>
            <person name="Park H.-J."/>
            <person name="Ramirez L."/>
            <person name="Alfaro M."/>
            <person name="Sun H."/>
            <person name="Tritt A."/>
            <person name="Yoshinaga Y."/>
            <person name="Zwiers L.-H."/>
            <person name="Turgeon B."/>
            <person name="Goodwin S."/>
            <person name="Spatafora J."/>
            <person name="Crous P."/>
            <person name="Grigoriev I."/>
        </authorList>
    </citation>
    <scope>NUCLEOTIDE SEQUENCE</scope>
    <source>
        <strain evidence="5">CBS 115976</strain>
    </source>
</reference>
<organism evidence="5 6">
    <name type="scientific">Microthyrium microscopicum</name>
    <dbReference type="NCBI Taxonomy" id="703497"/>
    <lineage>
        <taxon>Eukaryota</taxon>
        <taxon>Fungi</taxon>
        <taxon>Dikarya</taxon>
        <taxon>Ascomycota</taxon>
        <taxon>Pezizomycotina</taxon>
        <taxon>Dothideomycetes</taxon>
        <taxon>Dothideomycetes incertae sedis</taxon>
        <taxon>Microthyriales</taxon>
        <taxon>Microthyriaceae</taxon>
        <taxon>Microthyrium</taxon>
    </lineage>
</organism>
<evidence type="ECO:0000256" key="2">
    <source>
        <dbReference type="ARBA" id="ARBA00024893"/>
    </source>
</evidence>
<feature type="repeat" description="Pumilio" evidence="3">
    <location>
        <begin position="43"/>
        <end position="78"/>
    </location>
</feature>
<dbReference type="PROSITE" id="PS50303">
    <property type="entry name" value="PUM_HD"/>
    <property type="match status" value="1"/>
</dbReference>
<dbReference type="CDD" id="cd07920">
    <property type="entry name" value="Pumilio"/>
    <property type="match status" value="1"/>
</dbReference>
<sequence length="335" mass="38272">MPLYLGPSLNNSNTPVVQSGALREFHAHCSASGSKNRRFELKDVYSNVVEFAGDQAGSRFLQQKLEQANSDEKGIIFDEIMPNARQLMFDVFGNYVLQKLFEHGDQIQKKQLANEMKNHIYPLSLQMYGCRVVQKAFDHILTDQQAELVSELNEVVPDKSDHRVLRCIRDQNGNHVIQKAIEVIDSRYIGFIYEVVTGKIIELSLHAYGCRVIQRMLEKNDPNVKRQVLDELSTCDAELIKDQFGNYVAQHVITHGDITSRNRIIKLILDRGVKDFAKHKFASNVVEKCVVHGTTAQQIEILRQIMEPGHNQTQGESLYEYVKCGFGNYVIRKFT</sequence>
<dbReference type="InterPro" id="IPR016024">
    <property type="entry name" value="ARM-type_fold"/>
</dbReference>
<dbReference type="Proteomes" id="UP000799302">
    <property type="component" value="Unassembled WGS sequence"/>
</dbReference>
<dbReference type="PROSITE" id="PS50302">
    <property type="entry name" value="PUM"/>
    <property type="match status" value="5"/>
</dbReference>
<dbReference type="PANTHER" id="PTHR12537:SF12">
    <property type="entry name" value="MATERNAL PROTEIN PUMILIO"/>
    <property type="match status" value="1"/>
</dbReference>
<evidence type="ECO:0000259" key="4">
    <source>
        <dbReference type="PROSITE" id="PS50303"/>
    </source>
</evidence>
<dbReference type="GO" id="GO:0005737">
    <property type="term" value="C:cytoplasm"/>
    <property type="evidence" value="ECO:0007669"/>
    <property type="project" value="TreeGrafter"/>
</dbReference>
<evidence type="ECO:0000256" key="1">
    <source>
        <dbReference type="ARBA" id="ARBA00022737"/>
    </source>
</evidence>
<evidence type="ECO:0000313" key="5">
    <source>
        <dbReference type="EMBL" id="KAF2672277.1"/>
    </source>
</evidence>
<dbReference type="Pfam" id="PF00806">
    <property type="entry name" value="PUF"/>
    <property type="match status" value="7"/>
</dbReference>
<feature type="domain" description="PUM-HD" evidence="4">
    <location>
        <begin position="17"/>
        <end position="335"/>
    </location>
</feature>
<feature type="repeat" description="Pumilio" evidence="3">
    <location>
        <begin position="115"/>
        <end position="150"/>
    </location>
</feature>
<dbReference type="Gene3D" id="1.25.10.10">
    <property type="entry name" value="Leucine-rich Repeat Variant"/>
    <property type="match status" value="1"/>
</dbReference>
<dbReference type="EMBL" id="MU004232">
    <property type="protein sequence ID" value="KAF2672277.1"/>
    <property type="molecule type" value="Genomic_DNA"/>
</dbReference>
<keyword evidence="6" id="KW-1185">Reference proteome</keyword>
<accession>A0A6A6ULE7</accession>
<dbReference type="GO" id="GO:0003730">
    <property type="term" value="F:mRNA 3'-UTR binding"/>
    <property type="evidence" value="ECO:0007669"/>
    <property type="project" value="TreeGrafter"/>
</dbReference>
<keyword evidence="1" id="KW-0677">Repeat</keyword>
<dbReference type="InterPro" id="IPR001313">
    <property type="entry name" value="Pumilio_RNA-bd_rpt"/>
</dbReference>
<dbReference type="InterPro" id="IPR011989">
    <property type="entry name" value="ARM-like"/>
</dbReference>
<gene>
    <name evidence="5" type="ORF">BT63DRAFT_369839</name>
</gene>